<comment type="subcellular location">
    <subcellularLocation>
        <location evidence="1">Cytoplasm</location>
    </subcellularLocation>
</comment>
<dbReference type="Proteomes" id="UP001596157">
    <property type="component" value="Unassembled WGS sequence"/>
</dbReference>
<sequence length="235" mass="24632">MPEYPLRLATVEFAALWARVSEAASPIGSLRFGATAADKARIHAVCSAQLAHRGLGTLEHPHPDLADLVDVLAHPAASIDIDLAFAGGSGRATVAETRTATAALTWDGAEAHLWWARPGTAVDTAVSVLPPLPAGPGRSATLRRADYDAACAQRSPIAFLGVLRDAGIREPEAHTALAAATGHTGNGRATVDRRPDPVTWVDTAEGRYLLRPAGDWLTIVPADHARLASAMADLR</sequence>
<keyword evidence="4" id="KW-0143">Chaperone</keyword>
<evidence type="ECO:0000313" key="5">
    <source>
        <dbReference type="EMBL" id="MFC5290511.1"/>
    </source>
</evidence>
<dbReference type="InterPro" id="IPR025734">
    <property type="entry name" value="EspG"/>
</dbReference>
<protein>
    <submittedName>
        <fullName evidence="5">ESX secretion-associated protein EspG</fullName>
    </submittedName>
</protein>
<dbReference type="EMBL" id="JBHSKF010000017">
    <property type="protein sequence ID" value="MFC5290511.1"/>
    <property type="molecule type" value="Genomic_DNA"/>
</dbReference>
<name>A0ABW0EX71_9PSEU</name>
<dbReference type="RefSeq" id="WP_378250403.1">
    <property type="nucleotide sequence ID" value="NZ_JBHSKF010000017.1"/>
</dbReference>
<accession>A0ABW0EX71</accession>
<keyword evidence="3" id="KW-0963">Cytoplasm</keyword>
<organism evidence="5 6">
    <name type="scientific">Actinokineospora guangxiensis</name>
    <dbReference type="NCBI Taxonomy" id="1490288"/>
    <lineage>
        <taxon>Bacteria</taxon>
        <taxon>Bacillati</taxon>
        <taxon>Actinomycetota</taxon>
        <taxon>Actinomycetes</taxon>
        <taxon>Pseudonocardiales</taxon>
        <taxon>Pseudonocardiaceae</taxon>
        <taxon>Actinokineospora</taxon>
    </lineage>
</organism>
<keyword evidence="6" id="KW-1185">Reference proteome</keyword>
<comment type="caution">
    <text evidence="5">The sequence shown here is derived from an EMBL/GenBank/DDBJ whole genome shotgun (WGS) entry which is preliminary data.</text>
</comment>
<evidence type="ECO:0000256" key="4">
    <source>
        <dbReference type="ARBA" id="ARBA00023186"/>
    </source>
</evidence>
<evidence type="ECO:0000256" key="3">
    <source>
        <dbReference type="ARBA" id="ARBA00022490"/>
    </source>
</evidence>
<gene>
    <name evidence="5" type="ORF">ACFPM7_25950</name>
</gene>
<reference evidence="6" key="1">
    <citation type="journal article" date="2019" name="Int. J. Syst. Evol. Microbiol.">
        <title>The Global Catalogue of Microorganisms (GCM) 10K type strain sequencing project: providing services to taxonomists for standard genome sequencing and annotation.</title>
        <authorList>
            <consortium name="The Broad Institute Genomics Platform"/>
            <consortium name="The Broad Institute Genome Sequencing Center for Infectious Disease"/>
            <person name="Wu L."/>
            <person name="Ma J."/>
        </authorList>
    </citation>
    <scope>NUCLEOTIDE SEQUENCE [LARGE SCALE GENOMIC DNA]</scope>
    <source>
        <strain evidence="6">CCUG 59778</strain>
    </source>
</reference>
<evidence type="ECO:0000256" key="1">
    <source>
        <dbReference type="ARBA" id="ARBA00004496"/>
    </source>
</evidence>
<evidence type="ECO:0000256" key="2">
    <source>
        <dbReference type="ARBA" id="ARBA00006411"/>
    </source>
</evidence>
<proteinExistence type="inferred from homology"/>
<comment type="similarity">
    <text evidence="2">Belongs to the EspG family.</text>
</comment>
<dbReference type="Pfam" id="PF14011">
    <property type="entry name" value="ESX-1_EspG"/>
    <property type="match status" value="1"/>
</dbReference>
<evidence type="ECO:0000313" key="6">
    <source>
        <dbReference type="Proteomes" id="UP001596157"/>
    </source>
</evidence>